<dbReference type="Pfam" id="PF02187">
    <property type="entry name" value="GAS2"/>
    <property type="match status" value="1"/>
</dbReference>
<feature type="compositionally biased region" description="Pro residues" evidence="4">
    <location>
        <begin position="339"/>
        <end position="349"/>
    </location>
</feature>
<evidence type="ECO:0000259" key="5">
    <source>
        <dbReference type="PROSITE" id="PS51460"/>
    </source>
</evidence>
<feature type="compositionally biased region" description="Polar residues" evidence="4">
    <location>
        <begin position="531"/>
        <end position="542"/>
    </location>
</feature>
<feature type="compositionally biased region" description="Acidic residues" evidence="4">
    <location>
        <begin position="368"/>
        <end position="378"/>
    </location>
</feature>
<evidence type="ECO:0000256" key="4">
    <source>
        <dbReference type="SAM" id="MobiDB-lite"/>
    </source>
</evidence>
<accession>A0A8H6LPW0</accession>
<feature type="compositionally biased region" description="Basic and acidic residues" evidence="4">
    <location>
        <begin position="501"/>
        <end position="511"/>
    </location>
</feature>
<feature type="domain" description="GAR" evidence="5">
    <location>
        <begin position="698"/>
        <end position="775"/>
    </location>
</feature>
<dbReference type="GO" id="GO:0008017">
    <property type="term" value="F:microtubule binding"/>
    <property type="evidence" value="ECO:0007669"/>
    <property type="project" value="InterPro"/>
</dbReference>
<feature type="region of interest" description="Disordered" evidence="4">
    <location>
        <begin position="334"/>
        <end position="382"/>
    </location>
</feature>
<dbReference type="EMBL" id="JACDXP010000003">
    <property type="protein sequence ID" value="KAF6526486.1"/>
    <property type="molecule type" value="Genomic_DNA"/>
</dbReference>
<feature type="compositionally biased region" description="Basic and acidic residues" evidence="4">
    <location>
        <begin position="936"/>
        <end position="961"/>
    </location>
</feature>
<dbReference type="InterPro" id="IPR003108">
    <property type="entry name" value="GAR_dom"/>
</dbReference>
<comment type="subcellular location">
    <subcellularLocation>
        <location evidence="1">Cytoplasm</location>
        <location evidence="1">Cytoskeleton</location>
    </subcellularLocation>
</comment>
<feature type="compositionally biased region" description="Polar residues" evidence="4">
    <location>
        <begin position="795"/>
        <end position="808"/>
    </location>
</feature>
<feature type="region of interest" description="Disordered" evidence="4">
    <location>
        <begin position="401"/>
        <end position="447"/>
    </location>
</feature>
<feature type="compositionally biased region" description="Low complexity" evidence="4">
    <location>
        <begin position="588"/>
        <end position="600"/>
    </location>
</feature>
<proteinExistence type="predicted"/>
<feature type="compositionally biased region" description="Pro residues" evidence="4">
    <location>
        <begin position="513"/>
        <end position="522"/>
    </location>
</feature>
<dbReference type="AlphaFoldDB" id="A0A8H6LPW0"/>
<dbReference type="InterPro" id="IPR036534">
    <property type="entry name" value="GAR_dom_sf"/>
</dbReference>
<feature type="region of interest" description="Disordered" evidence="4">
    <location>
        <begin position="933"/>
        <end position="961"/>
    </location>
</feature>
<dbReference type="Proteomes" id="UP000593570">
    <property type="component" value="Unassembled WGS sequence"/>
</dbReference>
<protein>
    <recommendedName>
        <fullName evidence="5">GAR domain-containing protein</fullName>
    </recommendedName>
</protein>
<sequence length="961" mass="106244">MTDLNAQVAKQARDPAATSPAPKNKLTEDIIVNLGPATVVDALNTATGALRTSLDNASSKERDFINRTALASYTIWGWFEELQSWPWPSEPGSAGFLMPSNEERKRRSMQLTVPGDDEDQWMGSLLARDVSKYEQRLAQIQRDLSDLDLEDIKVHVLNHHILPLSRPGTPLAEFTGAGQLSRSSYNRMEDHTAVITAIVLKALPVLDKLTRLLHTWNLRLCALRRIPTVLLALEDAEVALKSAFKAISIPTKDTPKKDDNTPLQDSALTRNTFDVMKGHLGELIVCPGRSLDYMLDCLEGLPDTLPSDWLDRMEAVESSYGEWVVVCERKIRHTERTAPPEPSGPPRSPSPVKYNTASDKSTTLVDSLTDDESDNDDESSVKAGAVVVPIPLLLPPKKVAVTGSDNSAMEPTKARVPSGVSESETVVPEWYRRDPSSESEPESPSFLPIEEVDESYEDENHTFDGTRDVMPVQSQLPTPSIEQDFNSSIMSTQYPETPDHSFTHHFDRDISPELPPLRPLPLPRQKIDPSRTLTVTQPSSSYFGGLSSDPLEISASPDIPRTRIREAEYTQASPPSTPPMLPMDSRESSLAPLDSPLLPDRNIDDLDMSNMRIEDSFNEDFDDSFSIAEYSTTFDRRSSVGDQHLQQQISQIIDSIPAKIKLTNDSSSRVNLNPPDVQLPRIRKRPSIEPFRRSASNLSSRAGTPSFTLSPAKNTRVRNRGHHEIKVYHLSRSSGEAPIKLFIRCVGEQGERVMVRVGGGWADLGEYLKEYASHHKRRSATANAKVEVLPESPGASRSNMGSSPNGRPQSAVELSPMSPLSVRKTRRSIGAVGSEAPKLNTKTYAFGPALGEEDPSEVFNRSRSNSHLDWNEDESSFLGLAGPTGKKVEMSEENKAWVASVKEKVRIASGERSRLPSTSSQFGELGRIGGTKRLFLKSEDRRESKGGRELRGGRESRGSVR</sequence>
<evidence type="ECO:0000256" key="3">
    <source>
        <dbReference type="ARBA" id="ARBA00023212"/>
    </source>
</evidence>
<dbReference type="GO" id="GO:0005856">
    <property type="term" value="C:cytoskeleton"/>
    <property type="evidence" value="ECO:0007669"/>
    <property type="project" value="UniProtKB-SubCell"/>
</dbReference>
<feature type="compositionally biased region" description="Polar residues" evidence="4">
    <location>
        <begin position="353"/>
        <end position="365"/>
    </location>
</feature>
<keyword evidence="2" id="KW-0963">Cytoplasm</keyword>
<organism evidence="6 7">
    <name type="scientific">Fusarium oxysporum f. sp. conglutinans</name>
    <dbReference type="NCBI Taxonomy" id="100902"/>
    <lineage>
        <taxon>Eukaryota</taxon>
        <taxon>Fungi</taxon>
        <taxon>Dikarya</taxon>
        <taxon>Ascomycota</taxon>
        <taxon>Pezizomycotina</taxon>
        <taxon>Sordariomycetes</taxon>
        <taxon>Hypocreomycetidae</taxon>
        <taxon>Hypocreales</taxon>
        <taxon>Nectriaceae</taxon>
        <taxon>Fusarium</taxon>
        <taxon>Fusarium oxysporum species complex</taxon>
    </lineage>
</organism>
<reference evidence="6 7" key="1">
    <citation type="journal article" date="2020" name="bioRxiv">
        <title>A chromosome-scale genome assembly for the Fusarium oxysporum strain Fo5176 to establish a model Arabidopsis-fungal pathosystem.</title>
        <authorList>
            <person name="Fokkens L."/>
            <person name="Guo L."/>
            <person name="Dora S."/>
            <person name="Wang B."/>
            <person name="Ye K."/>
            <person name="Sanchez-Rodriguez C."/>
            <person name="Croll D."/>
        </authorList>
    </citation>
    <scope>NUCLEOTIDE SEQUENCE [LARGE SCALE GENOMIC DNA]</scope>
    <source>
        <strain evidence="6 7">Fo5176</strain>
    </source>
</reference>
<evidence type="ECO:0000256" key="1">
    <source>
        <dbReference type="ARBA" id="ARBA00004245"/>
    </source>
</evidence>
<evidence type="ECO:0000313" key="6">
    <source>
        <dbReference type="EMBL" id="KAF6526486.1"/>
    </source>
</evidence>
<dbReference type="Gene3D" id="3.30.920.20">
    <property type="entry name" value="Gas2-like domain"/>
    <property type="match status" value="1"/>
</dbReference>
<evidence type="ECO:0000313" key="7">
    <source>
        <dbReference type="Proteomes" id="UP000593570"/>
    </source>
</evidence>
<gene>
    <name evidence="6" type="ORF">HZS61_009530</name>
</gene>
<feature type="region of interest" description="Disordered" evidence="4">
    <location>
        <begin position="776"/>
        <end position="834"/>
    </location>
</feature>
<keyword evidence="3" id="KW-0206">Cytoskeleton</keyword>
<feature type="region of interest" description="Disordered" evidence="4">
    <location>
        <begin position="1"/>
        <end position="23"/>
    </location>
</feature>
<dbReference type="SUPFAM" id="SSF143575">
    <property type="entry name" value="GAS2 domain-like"/>
    <property type="match status" value="1"/>
</dbReference>
<dbReference type="PROSITE" id="PS51460">
    <property type="entry name" value="GAR"/>
    <property type="match status" value="1"/>
</dbReference>
<comment type="caution">
    <text evidence="6">The sequence shown here is derived from an EMBL/GenBank/DDBJ whole genome shotgun (WGS) entry which is preliminary data.</text>
</comment>
<evidence type="ECO:0000256" key="2">
    <source>
        <dbReference type="ARBA" id="ARBA00022490"/>
    </source>
</evidence>
<name>A0A8H6LPW0_FUSOX</name>
<feature type="region of interest" description="Disordered" evidence="4">
    <location>
        <begin position="501"/>
        <end position="602"/>
    </location>
</feature>